<keyword evidence="1" id="KW-0378">Hydrolase</keyword>
<evidence type="ECO:0000313" key="4">
    <source>
        <dbReference type="EMBL" id="GHF18552.1"/>
    </source>
</evidence>
<evidence type="ECO:0000313" key="5">
    <source>
        <dbReference type="Proteomes" id="UP000641386"/>
    </source>
</evidence>
<reference evidence="4" key="2">
    <citation type="submission" date="2020-09" db="EMBL/GenBank/DDBJ databases">
        <authorList>
            <person name="Sun Q."/>
            <person name="Ohkuma M."/>
        </authorList>
    </citation>
    <scope>NUCLEOTIDE SEQUENCE</scope>
    <source>
        <strain evidence="4">JCM 3302</strain>
    </source>
</reference>
<dbReference type="PANTHER" id="PTHR43156">
    <property type="entry name" value="STAGE II SPORULATION PROTEIN E-RELATED"/>
    <property type="match status" value="1"/>
</dbReference>
<dbReference type="AlphaFoldDB" id="A0A919E6P1"/>
<organism evidence="4 5">
    <name type="scientific">Streptomyces spiralis</name>
    <dbReference type="NCBI Taxonomy" id="66376"/>
    <lineage>
        <taxon>Bacteria</taxon>
        <taxon>Bacillati</taxon>
        <taxon>Actinomycetota</taxon>
        <taxon>Actinomycetes</taxon>
        <taxon>Kitasatosporales</taxon>
        <taxon>Streptomycetaceae</taxon>
        <taxon>Streptomyces</taxon>
    </lineage>
</organism>
<dbReference type="InterPro" id="IPR052016">
    <property type="entry name" value="Bact_Sigma-Reg"/>
</dbReference>
<proteinExistence type="predicted"/>
<dbReference type="InterPro" id="IPR029016">
    <property type="entry name" value="GAF-like_dom_sf"/>
</dbReference>
<evidence type="ECO:0000256" key="2">
    <source>
        <dbReference type="SAM" id="MobiDB-lite"/>
    </source>
</evidence>
<feature type="domain" description="PPM-type phosphatase" evidence="3">
    <location>
        <begin position="397"/>
        <end position="604"/>
    </location>
</feature>
<dbReference type="Pfam" id="PF13581">
    <property type="entry name" value="HATPase_c_2"/>
    <property type="match status" value="1"/>
</dbReference>
<reference evidence="4" key="1">
    <citation type="journal article" date="2014" name="Int. J. Syst. Evol. Microbiol.">
        <title>Complete genome sequence of Corynebacterium casei LMG S-19264T (=DSM 44701T), isolated from a smear-ripened cheese.</title>
        <authorList>
            <consortium name="US DOE Joint Genome Institute (JGI-PGF)"/>
            <person name="Walter F."/>
            <person name="Albersmeier A."/>
            <person name="Kalinowski J."/>
            <person name="Ruckert C."/>
        </authorList>
    </citation>
    <scope>NUCLEOTIDE SEQUENCE</scope>
    <source>
        <strain evidence="4">JCM 3302</strain>
    </source>
</reference>
<dbReference type="SUPFAM" id="SSF81606">
    <property type="entry name" value="PP2C-like"/>
    <property type="match status" value="1"/>
</dbReference>
<accession>A0A919E6P1</accession>
<dbReference type="InterPro" id="IPR001932">
    <property type="entry name" value="PPM-type_phosphatase-like_dom"/>
</dbReference>
<dbReference type="InterPro" id="IPR036890">
    <property type="entry name" value="HATPase_C_sf"/>
</dbReference>
<gene>
    <name evidence="4" type="ORF">GCM10014715_86840</name>
</gene>
<evidence type="ECO:0000259" key="3">
    <source>
        <dbReference type="SMART" id="SM00331"/>
    </source>
</evidence>
<name>A0A919E6P1_9ACTN</name>
<dbReference type="EMBL" id="BNBC01000084">
    <property type="protein sequence ID" value="GHF18552.1"/>
    <property type="molecule type" value="Genomic_DNA"/>
</dbReference>
<keyword evidence="5" id="KW-1185">Reference proteome</keyword>
<dbReference type="SUPFAM" id="SSF55781">
    <property type="entry name" value="GAF domain-like"/>
    <property type="match status" value="2"/>
</dbReference>
<comment type="caution">
    <text evidence="4">The sequence shown here is derived from an EMBL/GenBank/DDBJ whole genome shotgun (WGS) entry which is preliminary data.</text>
</comment>
<evidence type="ECO:0000256" key="1">
    <source>
        <dbReference type="ARBA" id="ARBA00022801"/>
    </source>
</evidence>
<dbReference type="Proteomes" id="UP000641386">
    <property type="component" value="Unassembled WGS sequence"/>
</dbReference>
<dbReference type="Gene3D" id="3.60.40.10">
    <property type="entry name" value="PPM-type phosphatase domain"/>
    <property type="match status" value="1"/>
</dbReference>
<feature type="region of interest" description="Disordered" evidence="2">
    <location>
        <begin position="1"/>
        <end position="20"/>
    </location>
</feature>
<dbReference type="Gene3D" id="3.30.450.40">
    <property type="match status" value="1"/>
</dbReference>
<protein>
    <recommendedName>
        <fullName evidence="3">PPM-type phosphatase domain-containing protein</fullName>
    </recommendedName>
</protein>
<dbReference type="GO" id="GO:0016791">
    <property type="term" value="F:phosphatase activity"/>
    <property type="evidence" value="ECO:0007669"/>
    <property type="project" value="TreeGrafter"/>
</dbReference>
<dbReference type="SUPFAM" id="SSF55874">
    <property type="entry name" value="ATPase domain of HSP90 chaperone/DNA topoisomerase II/histidine kinase"/>
    <property type="match status" value="1"/>
</dbReference>
<dbReference type="RefSeq" id="WP_189908230.1">
    <property type="nucleotide sequence ID" value="NZ_JBHMBZ010000072.1"/>
</dbReference>
<dbReference type="Gene3D" id="3.30.565.10">
    <property type="entry name" value="Histidine kinase-like ATPase, C-terminal domain"/>
    <property type="match status" value="1"/>
</dbReference>
<dbReference type="SMART" id="SM00331">
    <property type="entry name" value="PP2C_SIG"/>
    <property type="match status" value="1"/>
</dbReference>
<dbReference type="InterPro" id="IPR036457">
    <property type="entry name" value="PPM-type-like_dom_sf"/>
</dbReference>
<dbReference type="Pfam" id="PF07228">
    <property type="entry name" value="SpoIIE"/>
    <property type="match status" value="1"/>
</dbReference>
<dbReference type="CDD" id="cd16936">
    <property type="entry name" value="HATPase_RsbW-like"/>
    <property type="match status" value="1"/>
</dbReference>
<dbReference type="InterPro" id="IPR003594">
    <property type="entry name" value="HATPase_dom"/>
</dbReference>
<sequence>MHFTELAEAGRRAPQRPASELAERDQVLAGIARQCLCDLSASSVGIYLHAETTSTLDATVMAVSPLGVASLESVAVDDDVYASAAAFQSGKTTTRHSIDIQGKHPEVAVSLAVSVSFPSTVSAVPLFCGPRRIGALTAFWPEPFRALPEEDETYLVRTADLLSRRLEALAAQGVSMAPAPLPLVVSAEPREDGTDASSLYAFAPRTAPLVYHLHKLALLLTSTNRTREATTLVLERIVPAFGARAISISLIESDRLRLVGASGCSREYLRSLDGLPLSRRAPETDAIAQRRRLVCPGTSEAMRGRLLQTPQTADTDEGDCTWVVLPLMTSHRVVGVCALGLGATSPDVTAAQAVLTAVSTLLGQTFERTQLYDAQYALAEKLQQALLPRMLPQPPGVLATSRYVPAMGGTDLGGDWYDLISLVDGSVAAVIGDVQGHNTTAAVVMGQLRSAVRAYATEGHDPVTVLSRTNRLLLDLETDLFATCCCVLLDPAGETMRLATAGNPPPSLRTADGHPLQAGVDIGVPLGVQENPDYRATDVPLAPGTLLALYTDGLAGSDDEFAHALGSTAGTVDGQLETLADRIIDTAMGLRSRGDDAALLLLRYEGPRDEARANVRQYAIQRRDLRGVHRTREQLRNWLAAWELSELTETAELLTSEVVTNALVHGDSDVNVHVRRYGTFLRVEVRDSDPRPAEPVTLPRAEDQAEGGRGLLIVSALASAWGNSPSGRGKTVWFELEVSVDDDLAPAHRSPWFDR</sequence>
<dbReference type="PANTHER" id="PTHR43156:SF2">
    <property type="entry name" value="STAGE II SPORULATION PROTEIN E"/>
    <property type="match status" value="1"/>
</dbReference>